<dbReference type="Pfam" id="PF13426">
    <property type="entry name" value="PAS_9"/>
    <property type="match status" value="1"/>
</dbReference>
<dbReference type="RefSeq" id="WP_058292265.1">
    <property type="nucleotide sequence ID" value="NZ_JGYD01000011.1"/>
</dbReference>
<evidence type="ECO:0000313" key="2">
    <source>
        <dbReference type="EMBL" id="KSV18478.1"/>
    </source>
</evidence>
<evidence type="ECO:0000313" key="3">
    <source>
        <dbReference type="Proteomes" id="UP000053577"/>
    </source>
</evidence>
<dbReference type="PATRIC" id="fig|61435.5.peg.504"/>
<dbReference type="EMBL" id="JGYD01000011">
    <property type="protein sequence ID" value="KSV18478.1"/>
    <property type="molecule type" value="Genomic_DNA"/>
</dbReference>
<dbReference type="NCBIfam" id="TIGR00229">
    <property type="entry name" value="sensory_box"/>
    <property type="match status" value="1"/>
</dbReference>
<dbReference type="SMART" id="SM00091">
    <property type="entry name" value="PAS"/>
    <property type="match status" value="1"/>
</dbReference>
<protein>
    <recommendedName>
        <fullName evidence="1">PAS domain-containing protein</fullName>
    </recommendedName>
</protein>
<gene>
    <name evidence="2" type="ORF">DA01_02490</name>
</gene>
<proteinExistence type="predicted"/>
<feature type="domain" description="PAS" evidence="1">
    <location>
        <begin position="2"/>
        <end position="74"/>
    </location>
</feature>
<name>A0A0V8M3Z0_9CHLR</name>
<dbReference type="CDD" id="cd00130">
    <property type="entry name" value="PAS"/>
    <property type="match status" value="1"/>
</dbReference>
<dbReference type="InterPro" id="IPR035965">
    <property type="entry name" value="PAS-like_dom_sf"/>
</dbReference>
<dbReference type="Gene3D" id="3.30.450.20">
    <property type="entry name" value="PAS domain"/>
    <property type="match status" value="1"/>
</dbReference>
<dbReference type="OrthoDB" id="9777816at2"/>
<dbReference type="AlphaFoldDB" id="A0A0V8M3Z0"/>
<reference evidence="2 3" key="1">
    <citation type="journal article" date="2015" name="Sci. Rep.">
        <title>A comparative genomics and reductive dehalogenase gene transcription study of two chloroethene-respiring bacteria, Dehalococcoides mccartyi strains MB and 11a.</title>
        <authorList>
            <person name="Low A."/>
            <person name="Shen Z."/>
            <person name="Cheng D."/>
            <person name="Rogers M.J."/>
            <person name="Lee P.K."/>
            <person name="He J."/>
        </authorList>
    </citation>
    <scope>NUCLEOTIDE SEQUENCE [LARGE SCALE GENOMIC DNA]</scope>
    <source>
        <strain evidence="2 3">MB</strain>
    </source>
</reference>
<comment type="caution">
    <text evidence="2">The sequence shown here is derived from an EMBL/GenBank/DDBJ whole genome shotgun (WGS) entry which is preliminary data.</text>
</comment>
<accession>A0A0V8M3Z0</accession>
<evidence type="ECO:0000259" key="1">
    <source>
        <dbReference type="SMART" id="SM00091"/>
    </source>
</evidence>
<dbReference type="SUPFAM" id="SSF55785">
    <property type="entry name" value="PYP-like sensor domain (PAS domain)"/>
    <property type="match status" value="1"/>
</dbReference>
<sequence>MMLYRTIFDNADDAIILWDYEPTTNKFTVLDVNLTACQRYGYSYEEFIGLDGSLLNTMESSINKKNDIHELNLKKHRVPELTHITKDGRLIPTESNAHQFILNGKIVVLSICRDISDRRKRER</sequence>
<organism evidence="2 3">
    <name type="scientific">Dehalococcoides mccartyi</name>
    <dbReference type="NCBI Taxonomy" id="61435"/>
    <lineage>
        <taxon>Bacteria</taxon>
        <taxon>Bacillati</taxon>
        <taxon>Chloroflexota</taxon>
        <taxon>Dehalococcoidia</taxon>
        <taxon>Dehalococcoidales</taxon>
        <taxon>Dehalococcoidaceae</taxon>
        <taxon>Dehalococcoides</taxon>
    </lineage>
</organism>
<dbReference type="InterPro" id="IPR000014">
    <property type="entry name" value="PAS"/>
</dbReference>
<dbReference type="Proteomes" id="UP000053577">
    <property type="component" value="Unassembled WGS sequence"/>
</dbReference>